<keyword evidence="2" id="KW-1133">Transmembrane helix</keyword>
<keyword evidence="2" id="KW-0812">Transmembrane</keyword>
<sequence length="311" mass="33275">MSEQVISEDAGTEESVIVSEMPVGEQLRLAREARDLEVADIARTLKLGPRQVEALECGDWHGLPGQTFIRGFVRNYARLVQLDPAPLMLQLNQVLEKPADNLAMQEARPASMPNSGSGVSRRDRAVVLVGAGLVALAGLVYFLMPADLSALRESTQSLLDSLARKEVPTSAPAPASEGTSAVPASEPVFPPGATQQQVMYPQVLAPAESPAPSSATPQKAESSPSQPAVTAADQPQMRFIFDKESWIEVRDRDNKIIFSQRLGAGAEQVVSGQGPLSLTVGYAPGVRLFWHGQAVDLVPHTKGDVARLVLE</sequence>
<feature type="compositionally biased region" description="Polar residues" evidence="1">
    <location>
        <begin position="219"/>
        <end position="228"/>
    </location>
</feature>
<dbReference type="HOGENOM" id="CLU_047530_3_0_4"/>
<accession>Q47BR5</accession>
<evidence type="ECO:0000256" key="2">
    <source>
        <dbReference type="SAM" id="Phobius"/>
    </source>
</evidence>
<dbReference type="GO" id="GO:0003677">
    <property type="term" value="F:DNA binding"/>
    <property type="evidence" value="ECO:0007669"/>
    <property type="project" value="InterPro"/>
</dbReference>
<dbReference type="InterPro" id="IPR010982">
    <property type="entry name" value="Lambda_DNA-bd_dom_sf"/>
</dbReference>
<feature type="compositionally biased region" description="Low complexity" evidence="1">
    <location>
        <begin position="206"/>
        <end position="217"/>
    </location>
</feature>
<dbReference type="STRING" id="159087.Daro_2986"/>
<dbReference type="eggNOG" id="COG1426">
    <property type="taxonomic scope" value="Bacteria"/>
</dbReference>
<protein>
    <recommendedName>
        <fullName evidence="3">Cytoskeleton protein RodZ-like C-terminal domain-containing protein</fullName>
    </recommendedName>
</protein>
<dbReference type="PANTHER" id="PTHR34475:SF1">
    <property type="entry name" value="CYTOSKELETON PROTEIN RODZ"/>
    <property type="match status" value="1"/>
</dbReference>
<feature type="region of interest" description="Disordered" evidence="1">
    <location>
        <begin position="206"/>
        <end position="234"/>
    </location>
</feature>
<evidence type="ECO:0000313" key="4">
    <source>
        <dbReference type="EMBL" id="AAZ47716.1"/>
    </source>
</evidence>
<dbReference type="Gene3D" id="1.10.260.40">
    <property type="entry name" value="lambda repressor-like DNA-binding domains"/>
    <property type="match status" value="1"/>
</dbReference>
<feature type="transmembrane region" description="Helical" evidence="2">
    <location>
        <begin position="125"/>
        <end position="144"/>
    </location>
</feature>
<dbReference type="AlphaFoldDB" id="Q47BR5"/>
<dbReference type="Pfam" id="PF13413">
    <property type="entry name" value="HTH_25"/>
    <property type="match status" value="1"/>
</dbReference>
<dbReference type="OrthoDB" id="8561330at2"/>
<proteinExistence type="predicted"/>
<dbReference type="Pfam" id="PF13464">
    <property type="entry name" value="RodZ_C"/>
    <property type="match status" value="1"/>
</dbReference>
<dbReference type="EMBL" id="CP000089">
    <property type="protein sequence ID" value="AAZ47716.1"/>
    <property type="molecule type" value="Genomic_DNA"/>
</dbReference>
<evidence type="ECO:0000256" key="1">
    <source>
        <dbReference type="SAM" id="MobiDB-lite"/>
    </source>
</evidence>
<name>Q47BR5_DECAR</name>
<reference evidence="4" key="1">
    <citation type="submission" date="2005-08" db="EMBL/GenBank/DDBJ databases">
        <title>Complete sequence of Dechloromonas aromatica RCB.</title>
        <authorList>
            <person name="Salinero K.K."/>
            <person name="Copeland A."/>
            <person name="Lucas S."/>
            <person name="Lapidus A."/>
            <person name="Barry K."/>
            <person name="Detter J.C."/>
            <person name="Glavina T."/>
            <person name="Hammon N."/>
            <person name="Israni S."/>
            <person name="Pitluck S."/>
            <person name="Di Bartolo G."/>
            <person name="Trong S."/>
            <person name="Schmutz J."/>
            <person name="Larimer F."/>
            <person name="Land M."/>
            <person name="Ivanova N."/>
            <person name="Richardson P."/>
        </authorList>
    </citation>
    <scope>NUCLEOTIDE SEQUENCE</scope>
    <source>
        <strain evidence="4">RCB</strain>
    </source>
</reference>
<gene>
    <name evidence="4" type="ordered locus">Daro_2986</name>
</gene>
<keyword evidence="2" id="KW-0472">Membrane</keyword>
<evidence type="ECO:0000259" key="3">
    <source>
        <dbReference type="Pfam" id="PF13464"/>
    </source>
</evidence>
<feature type="domain" description="Cytoskeleton protein RodZ-like C-terminal" evidence="3">
    <location>
        <begin position="240"/>
        <end position="308"/>
    </location>
</feature>
<feature type="region of interest" description="Disordered" evidence="1">
    <location>
        <begin position="166"/>
        <end position="192"/>
    </location>
</feature>
<dbReference type="PANTHER" id="PTHR34475">
    <property type="match status" value="1"/>
</dbReference>
<dbReference type="KEGG" id="dar:Daro_2986"/>
<dbReference type="InterPro" id="IPR025194">
    <property type="entry name" value="RodZ-like_C"/>
</dbReference>
<organism evidence="4">
    <name type="scientific">Dechloromonas aromatica (strain RCB)</name>
    <dbReference type="NCBI Taxonomy" id="159087"/>
    <lineage>
        <taxon>Bacteria</taxon>
        <taxon>Pseudomonadati</taxon>
        <taxon>Pseudomonadota</taxon>
        <taxon>Betaproteobacteria</taxon>
        <taxon>Rhodocyclales</taxon>
        <taxon>Azonexaceae</taxon>
        <taxon>Dechloromonas</taxon>
    </lineage>
</organism>
<dbReference type="InterPro" id="IPR050400">
    <property type="entry name" value="Bact_Cytoskel_RodZ"/>
</dbReference>